<accession>A0ABW3XC53</accession>
<keyword evidence="3 6" id="KW-0812">Transmembrane</keyword>
<organism evidence="7 8">
    <name type="scientific">Streptomyces kaempferi</name>
    <dbReference type="NCBI Taxonomy" id="333725"/>
    <lineage>
        <taxon>Bacteria</taxon>
        <taxon>Bacillati</taxon>
        <taxon>Actinomycetota</taxon>
        <taxon>Actinomycetes</taxon>
        <taxon>Kitasatosporales</taxon>
        <taxon>Streptomycetaceae</taxon>
        <taxon>Streptomyces</taxon>
    </lineage>
</organism>
<feature type="transmembrane region" description="Helical" evidence="6">
    <location>
        <begin position="133"/>
        <end position="153"/>
    </location>
</feature>
<feature type="transmembrane region" description="Helical" evidence="6">
    <location>
        <begin position="61"/>
        <end position="80"/>
    </location>
</feature>
<keyword evidence="5 6" id="KW-0472">Membrane</keyword>
<evidence type="ECO:0000256" key="3">
    <source>
        <dbReference type="ARBA" id="ARBA00022692"/>
    </source>
</evidence>
<dbReference type="RefSeq" id="WP_381327968.1">
    <property type="nucleotide sequence ID" value="NZ_JBHTMM010000010.1"/>
</dbReference>
<protein>
    <submittedName>
        <fullName evidence="7">Aromatic acid exporter family protein</fullName>
    </submittedName>
</protein>
<reference evidence="8" key="1">
    <citation type="journal article" date="2019" name="Int. J. Syst. Evol. Microbiol.">
        <title>The Global Catalogue of Microorganisms (GCM) 10K type strain sequencing project: providing services to taxonomists for standard genome sequencing and annotation.</title>
        <authorList>
            <consortium name="The Broad Institute Genomics Platform"/>
            <consortium name="The Broad Institute Genome Sequencing Center for Infectious Disease"/>
            <person name="Wu L."/>
            <person name="Ma J."/>
        </authorList>
    </citation>
    <scope>NUCLEOTIDE SEQUENCE [LARGE SCALE GENOMIC DNA]</scope>
    <source>
        <strain evidence="8">CGMCC 4.7020</strain>
    </source>
</reference>
<evidence type="ECO:0000256" key="6">
    <source>
        <dbReference type="SAM" id="Phobius"/>
    </source>
</evidence>
<evidence type="ECO:0000313" key="8">
    <source>
        <dbReference type="Proteomes" id="UP001597058"/>
    </source>
</evidence>
<dbReference type="Proteomes" id="UP001597058">
    <property type="component" value="Unassembled WGS sequence"/>
</dbReference>
<name>A0ABW3XC53_9ACTN</name>
<evidence type="ECO:0000256" key="2">
    <source>
        <dbReference type="ARBA" id="ARBA00022475"/>
    </source>
</evidence>
<dbReference type="Pfam" id="PF06081">
    <property type="entry name" value="ArAE_1"/>
    <property type="match status" value="1"/>
</dbReference>
<keyword evidence="8" id="KW-1185">Reference proteome</keyword>
<gene>
    <name evidence="7" type="ORF">ACFQ5X_11085</name>
</gene>
<dbReference type="EMBL" id="JBHTMM010000010">
    <property type="protein sequence ID" value="MFD1306384.1"/>
    <property type="molecule type" value="Genomic_DNA"/>
</dbReference>
<feature type="transmembrane region" description="Helical" evidence="6">
    <location>
        <begin position="34"/>
        <end position="55"/>
    </location>
</feature>
<comment type="caution">
    <text evidence="7">The sequence shown here is derived from an EMBL/GenBank/DDBJ whole genome shotgun (WGS) entry which is preliminary data.</text>
</comment>
<feature type="transmembrane region" description="Helical" evidence="6">
    <location>
        <begin position="92"/>
        <end position="121"/>
    </location>
</feature>
<proteinExistence type="predicted"/>
<evidence type="ECO:0000313" key="7">
    <source>
        <dbReference type="EMBL" id="MFD1306384.1"/>
    </source>
</evidence>
<sequence>MQDSIVLPGYPLAKAAGSARHLTDRLRGKRSSQAVYGVKTLAATILTWGAVAPWSPGGHPYLAVTTALLAVNASTVYRSVTQAAQNMVARVAGLVLALVTARLLGPTAGGVVAIVVVAVLAGPRRSTDDRVQIASTALIALAASAADPVGSLVSPVLQTLVGAAVGVAVNALVLPPLYLDESDAAVRGLAHDMGSLLRDMGSGLAQRHLTVKAHTWLHEARHLEERFTSAEEEVQRADESLRWNTRCAAHARCEDLTYAEAFGALRGVSLQVRGIARTLADNAHNDHADHHLGQQFLDRYAETLRLAGDAVQGFAGPRAAGGAPDTAPRGELREAIDEAQDWHDAMTDLIGRGTLVKPGAWYVYGSLMTDVERLLADLDHVGAH</sequence>
<feature type="transmembrane region" description="Helical" evidence="6">
    <location>
        <begin position="160"/>
        <end position="179"/>
    </location>
</feature>
<dbReference type="InterPro" id="IPR010343">
    <property type="entry name" value="ArAE_1"/>
</dbReference>
<comment type="subcellular location">
    <subcellularLocation>
        <location evidence="1">Cell membrane</location>
        <topology evidence="1">Multi-pass membrane protein</topology>
    </subcellularLocation>
</comment>
<evidence type="ECO:0000256" key="4">
    <source>
        <dbReference type="ARBA" id="ARBA00022989"/>
    </source>
</evidence>
<keyword evidence="4 6" id="KW-1133">Transmembrane helix</keyword>
<evidence type="ECO:0000256" key="5">
    <source>
        <dbReference type="ARBA" id="ARBA00023136"/>
    </source>
</evidence>
<keyword evidence="2" id="KW-1003">Cell membrane</keyword>
<evidence type="ECO:0000256" key="1">
    <source>
        <dbReference type="ARBA" id="ARBA00004651"/>
    </source>
</evidence>